<dbReference type="SUPFAM" id="SSF81901">
    <property type="entry name" value="HCP-like"/>
    <property type="match status" value="2"/>
</dbReference>
<dbReference type="InterPro" id="IPR050767">
    <property type="entry name" value="Sel1_AlgK"/>
</dbReference>
<keyword evidence="2" id="KW-1185">Reference proteome</keyword>
<name>A0A323V8D0_9ACTN</name>
<dbReference type="PANTHER" id="PTHR11102:SF160">
    <property type="entry name" value="ERAD-ASSOCIATED E3 UBIQUITIN-PROTEIN LIGASE COMPONENT HRD3"/>
    <property type="match status" value="1"/>
</dbReference>
<dbReference type="OrthoDB" id="5181078at2"/>
<dbReference type="AlphaFoldDB" id="A0A323V8D0"/>
<gene>
    <name evidence="1" type="ORF">DMO24_12090</name>
</gene>
<evidence type="ECO:0000313" key="2">
    <source>
        <dbReference type="Proteomes" id="UP000247602"/>
    </source>
</evidence>
<dbReference type="GO" id="GO:0016757">
    <property type="term" value="F:glycosyltransferase activity"/>
    <property type="evidence" value="ECO:0007669"/>
    <property type="project" value="UniProtKB-KW"/>
</dbReference>
<reference evidence="1 2" key="1">
    <citation type="submission" date="2018-06" db="EMBL/GenBank/DDBJ databases">
        <title>Draft genome sequence of Modestobacter versicolor CP153-2.</title>
        <authorList>
            <person name="Gundlapally S.R."/>
        </authorList>
    </citation>
    <scope>NUCLEOTIDE SEQUENCE [LARGE SCALE GENOMIC DNA]</scope>
    <source>
        <strain evidence="1 2">CP153-2</strain>
    </source>
</reference>
<proteinExistence type="predicted"/>
<keyword evidence="1" id="KW-0328">Glycosyltransferase</keyword>
<dbReference type="InterPro" id="IPR019734">
    <property type="entry name" value="TPR_rpt"/>
</dbReference>
<sequence length="314" mass="33705">MPAPRDDDDLDVDALIDRGCELADLGEHEQAVVLFRRAAVGGDPVALFDLGNSLSALGRWAEAVEVHREAADAGEDDAWLNLAHDLRRLGPWADAEHAARQAVDCGDPNGWAVLADTLRVQRGAAEAERQLRGAAGRGNASAALELAYDLRESGRQLEAWHWVQVAADAGDDVAAATLACWRWDETRDPSLEPLLRAGVAVYEHARTSLSHLLRGTDRVEEARALLEEGALHGEVASWLPLGNLYRDELDDDIAAEAAYRAGIEGGDLHSHHNLGVLLLDAGDVDGAIEHFSIAAAGGDDLAARVLREVLAEED</sequence>
<comment type="caution">
    <text evidence="1">The sequence shown here is derived from an EMBL/GenBank/DDBJ whole genome shotgun (WGS) entry which is preliminary data.</text>
</comment>
<dbReference type="Proteomes" id="UP000247602">
    <property type="component" value="Unassembled WGS sequence"/>
</dbReference>
<keyword evidence="1" id="KW-0808">Transferase</keyword>
<dbReference type="RefSeq" id="WP_110552517.1">
    <property type="nucleotide sequence ID" value="NZ_QKNV01000116.1"/>
</dbReference>
<protein>
    <submittedName>
        <fullName evidence="1">UDP-N-acetylglucosamine-peptide N-acetylglucosaminyltransferase</fullName>
    </submittedName>
</protein>
<dbReference type="EMBL" id="QKNV01000116">
    <property type="protein sequence ID" value="PZA21087.1"/>
    <property type="molecule type" value="Genomic_DNA"/>
</dbReference>
<dbReference type="InterPro" id="IPR011990">
    <property type="entry name" value="TPR-like_helical_dom_sf"/>
</dbReference>
<dbReference type="Pfam" id="PF13176">
    <property type="entry name" value="TPR_7"/>
    <property type="match status" value="1"/>
</dbReference>
<evidence type="ECO:0000313" key="1">
    <source>
        <dbReference type="EMBL" id="PZA21087.1"/>
    </source>
</evidence>
<organism evidence="1 2">
    <name type="scientific">Modestobacter versicolor</name>
    <dbReference type="NCBI Taxonomy" id="429133"/>
    <lineage>
        <taxon>Bacteria</taxon>
        <taxon>Bacillati</taxon>
        <taxon>Actinomycetota</taxon>
        <taxon>Actinomycetes</taxon>
        <taxon>Geodermatophilales</taxon>
        <taxon>Geodermatophilaceae</taxon>
        <taxon>Modestobacter</taxon>
    </lineage>
</organism>
<accession>A0A323V8D0</accession>
<dbReference type="Gene3D" id="1.25.40.10">
    <property type="entry name" value="Tetratricopeptide repeat domain"/>
    <property type="match status" value="2"/>
</dbReference>
<dbReference type="PANTHER" id="PTHR11102">
    <property type="entry name" value="SEL-1-LIKE PROTEIN"/>
    <property type="match status" value="1"/>
</dbReference>